<dbReference type="RefSeq" id="WP_137830418.1">
    <property type="nucleotide sequence ID" value="NZ_BPRE01000001.1"/>
</dbReference>
<accession>A0ABQ4UQK5</accession>
<evidence type="ECO:0000256" key="2">
    <source>
        <dbReference type="ARBA" id="ARBA00022723"/>
    </source>
</evidence>
<keyword evidence="7" id="KW-0472">Membrane</keyword>
<dbReference type="InterPro" id="IPR001915">
    <property type="entry name" value="Peptidase_M48"/>
</dbReference>
<protein>
    <submittedName>
        <fullName evidence="10">Beta-barrel assembly-enhancing protease</fullName>
    </submittedName>
</protein>
<reference evidence="10" key="2">
    <citation type="submission" date="2021-08" db="EMBL/GenBank/DDBJ databases">
        <authorList>
            <person name="Tani A."/>
            <person name="Ola A."/>
            <person name="Ogura Y."/>
            <person name="Katsura K."/>
            <person name="Hayashi T."/>
        </authorList>
    </citation>
    <scope>NUCLEOTIDE SEQUENCE</scope>
    <source>
        <strain evidence="10">DSM 14458</strain>
    </source>
</reference>
<dbReference type="PANTHER" id="PTHR22726">
    <property type="entry name" value="METALLOENDOPEPTIDASE OMA1"/>
    <property type="match status" value="1"/>
</dbReference>
<keyword evidence="7" id="KW-1133">Transmembrane helix</keyword>
<keyword evidence="5 6" id="KW-0482">Metalloprotease</keyword>
<keyword evidence="11" id="KW-1185">Reference proteome</keyword>
<comment type="caution">
    <text evidence="10">The sequence shown here is derived from an EMBL/GenBank/DDBJ whole genome shotgun (WGS) entry which is preliminary data.</text>
</comment>
<dbReference type="Proteomes" id="UP001055093">
    <property type="component" value="Unassembled WGS sequence"/>
</dbReference>
<dbReference type="Pfam" id="PF23368">
    <property type="entry name" value="DUF7092"/>
    <property type="match status" value="1"/>
</dbReference>
<dbReference type="CDD" id="cd07332">
    <property type="entry name" value="M48C_Oma1_like"/>
    <property type="match status" value="1"/>
</dbReference>
<evidence type="ECO:0000256" key="7">
    <source>
        <dbReference type="SAM" id="Phobius"/>
    </source>
</evidence>
<evidence type="ECO:0000256" key="3">
    <source>
        <dbReference type="ARBA" id="ARBA00022801"/>
    </source>
</evidence>
<feature type="domain" description="DUF7092" evidence="9">
    <location>
        <begin position="6"/>
        <end position="78"/>
    </location>
</feature>
<evidence type="ECO:0000256" key="1">
    <source>
        <dbReference type="ARBA" id="ARBA00022670"/>
    </source>
</evidence>
<dbReference type="GO" id="GO:0006508">
    <property type="term" value="P:proteolysis"/>
    <property type="evidence" value="ECO:0007669"/>
    <property type="project" value="UniProtKB-KW"/>
</dbReference>
<comment type="similarity">
    <text evidence="6">Belongs to the peptidase M48 family.</text>
</comment>
<keyword evidence="3 6" id="KW-0378">Hydrolase</keyword>
<keyword evidence="7" id="KW-0812">Transmembrane</keyword>
<evidence type="ECO:0000256" key="6">
    <source>
        <dbReference type="RuleBase" id="RU003983"/>
    </source>
</evidence>
<keyword evidence="1 6" id="KW-0645">Protease</keyword>
<evidence type="ECO:0000259" key="8">
    <source>
        <dbReference type="Pfam" id="PF01435"/>
    </source>
</evidence>
<dbReference type="InterPro" id="IPR051156">
    <property type="entry name" value="Mito/Outer_Membr_Metalloprot"/>
</dbReference>
<sequence>MESLTTTGLYFDGLSARAHPVRLRLGERLEIVGEAIRLDWSLLDLRAADTAPPLTRIGHASASGSVEFEDAAFAAHLATSSPGLRRTEREGGLVRLVLWSVAAGLSVVLIAIYGVPAAADRLAPQVPPAMEAQFGRAVEAQVVDLLGTPPLCANPVGRAALDRLVARLAGTMDLPVAPQVSVRRSTIANALALPGGRVIVLSDIIEKSDSADAFAAILAHEFGHLAARDPIRSLIRASGTSFLLSLVLGDLTGSTVLVAAGQAAIAAGYSREAERAADAAAVAAVDRAGGDGRALAGILERITAANDEKPGGLASLLRSHPYTAERATAIRATPGAGKAGTDSLLSEGDWRNLRRVCDAEDRTSPSD</sequence>
<dbReference type="InterPro" id="IPR055518">
    <property type="entry name" value="DUF7092"/>
</dbReference>
<dbReference type="EMBL" id="BPRE01000001">
    <property type="protein sequence ID" value="GJE73629.1"/>
    <property type="molecule type" value="Genomic_DNA"/>
</dbReference>
<evidence type="ECO:0000256" key="4">
    <source>
        <dbReference type="ARBA" id="ARBA00022833"/>
    </source>
</evidence>
<evidence type="ECO:0000259" key="9">
    <source>
        <dbReference type="Pfam" id="PF23368"/>
    </source>
</evidence>
<feature type="transmembrane region" description="Helical" evidence="7">
    <location>
        <begin position="93"/>
        <end position="115"/>
    </location>
</feature>
<dbReference type="Gene3D" id="3.30.2010.10">
    <property type="entry name" value="Metalloproteases ('zincins'), catalytic domain"/>
    <property type="match status" value="1"/>
</dbReference>
<evidence type="ECO:0000256" key="5">
    <source>
        <dbReference type="ARBA" id="ARBA00023049"/>
    </source>
</evidence>
<evidence type="ECO:0000313" key="10">
    <source>
        <dbReference type="EMBL" id="GJE73629.1"/>
    </source>
</evidence>
<keyword evidence="2" id="KW-0479">Metal-binding</keyword>
<keyword evidence="4 6" id="KW-0862">Zinc</keyword>
<dbReference type="Pfam" id="PF01435">
    <property type="entry name" value="Peptidase_M48"/>
    <property type="match status" value="1"/>
</dbReference>
<dbReference type="GO" id="GO:0008233">
    <property type="term" value="F:peptidase activity"/>
    <property type="evidence" value="ECO:0007669"/>
    <property type="project" value="UniProtKB-KW"/>
</dbReference>
<dbReference type="PANTHER" id="PTHR22726:SF1">
    <property type="entry name" value="METALLOENDOPEPTIDASE OMA1, MITOCHONDRIAL"/>
    <property type="match status" value="1"/>
</dbReference>
<gene>
    <name evidence="10" type="primary">bepA_1</name>
    <name evidence="10" type="ORF">BGCPKDLD_0195</name>
</gene>
<organism evidence="10 11">
    <name type="scientific">Methylorubrum suomiense</name>
    <dbReference type="NCBI Taxonomy" id="144191"/>
    <lineage>
        <taxon>Bacteria</taxon>
        <taxon>Pseudomonadati</taxon>
        <taxon>Pseudomonadota</taxon>
        <taxon>Alphaproteobacteria</taxon>
        <taxon>Hyphomicrobiales</taxon>
        <taxon>Methylobacteriaceae</taxon>
        <taxon>Methylorubrum</taxon>
    </lineage>
</organism>
<proteinExistence type="inferred from homology"/>
<reference evidence="10" key="1">
    <citation type="journal article" date="2021" name="Front. Microbiol.">
        <title>Comprehensive Comparative Genomics and Phenotyping of Methylobacterium Species.</title>
        <authorList>
            <person name="Alessa O."/>
            <person name="Ogura Y."/>
            <person name="Fujitani Y."/>
            <person name="Takami H."/>
            <person name="Hayashi T."/>
            <person name="Sahin N."/>
            <person name="Tani A."/>
        </authorList>
    </citation>
    <scope>NUCLEOTIDE SEQUENCE</scope>
    <source>
        <strain evidence="10">DSM 14458</strain>
    </source>
</reference>
<evidence type="ECO:0000313" key="11">
    <source>
        <dbReference type="Proteomes" id="UP001055093"/>
    </source>
</evidence>
<comment type="cofactor">
    <cofactor evidence="6">
        <name>Zn(2+)</name>
        <dbReference type="ChEBI" id="CHEBI:29105"/>
    </cofactor>
    <text evidence="6">Binds 1 zinc ion per subunit.</text>
</comment>
<feature type="domain" description="Peptidase M48" evidence="8">
    <location>
        <begin position="159"/>
        <end position="332"/>
    </location>
</feature>
<name>A0ABQ4UQK5_9HYPH</name>